<evidence type="ECO:0000259" key="2">
    <source>
        <dbReference type="Pfam" id="PF07589"/>
    </source>
</evidence>
<dbReference type="InterPro" id="IPR013424">
    <property type="entry name" value="Ice-binding_C"/>
</dbReference>
<gene>
    <name evidence="3" type="ORF">MW290_21970</name>
</gene>
<dbReference type="RefSeq" id="WP_250199803.1">
    <property type="nucleotide sequence ID" value="NZ_CP097636.1"/>
</dbReference>
<keyword evidence="1" id="KW-0732">Signal</keyword>
<reference evidence="3" key="1">
    <citation type="submission" date="2022-05" db="EMBL/GenBank/DDBJ databases">
        <title>An RpoN-dependent PEP-CTERM gene is involved in floc formation of an Aquincola tertiaricarbonis strain.</title>
        <authorList>
            <person name="Qiu D."/>
            <person name="Xia M."/>
        </authorList>
    </citation>
    <scope>NUCLEOTIDE SEQUENCE</scope>
    <source>
        <strain evidence="3">RN12</strain>
    </source>
</reference>
<name>A0ABY4SKC4_AQUTE</name>
<dbReference type="Pfam" id="PF07589">
    <property type="entry name" value="PEP-CTERM"/>
    <property type="match status" value="1"/>
</dbReference>
<evidence type="ECO:0000313" key="3">
    <source>
        <dbReference type="EMBL" id="URI11609.1"/>
    </source>
</evidence>
<dbReference type="EMBL" id="CP097636">
    <property type="protein sequence ID" value="URI11609.1"/>
    <property type="molecule type" value="Genomic_DNA"/>
</dbReference>
<dbReference type="Proteomes" id="UP001056201">
    <property type="component" value="Chromosome 2"/>
</dbReference>
<feature type="chain" id="PRO_5046288904" evidence="1">
    <location>
        <begin position="23"/>
        <end position="244"/>
    </location>
</feature>
<dbReference type="NCBIfam" id="TIGR02595">
    <property type="entry name" value="PEP_CTERM"/>
    <property type="match status" value="1"/>
</dbReference>
<sequence length="244" mass="23898">MTSALTRAATLLAACAALPAAAATTQLLPSGAVFWAGDSAYLSVADVPAGFFAGGAPAFIDTLEDGSLDGGLTTTDASVIIGSAFVGTRDSVDADDGRIDGSCGPQTSTSGCGSLFNGNGGRLTVTFQGAGAPTAFGLVWTDGAGSINVTVSATAADGSSLGSVSYSGIGDGSNAATTAEDRFFGVQFAGGVKSLTVVNSGGGIEVDHLQYGVMAAVPEPGTWALMAIGALALGPLAGRRRRSF</sequence>
<feature type="domain" description="Ice-binding protein C-terminal" evidence="2">
    <location>
        <begin position="216"/>
        <end position="241"/>
    </location>
</feature>
<keyword evidence="4" id="KW-1185">Reference proteome</keyword>
<proteinExistence type="predicted"/>
<organism evidence="3 4">
    <name type="scientific">Aquincola tertiaricarbonis</name>
    <dbReference type="NCBI Taxonomy" id="391953"/>
    <lineage>
        <taxon>Bacteria</taxon>
        <taxon>Pseudomonadati</taxon>
        <taxon>Pseudomonadota</taxon>
        <taxon>Betaproteobacteria</taxon>
        <taxon>Burkholderiales</taxon>
        <taxon>Sphaerotilaceae</taxon>
        <taxon>Aquincola</taxon>
    </lineage>
</organism>
<protein>
    <submittedName>
        <fullName evidence="3">PEP-CTERM sorting domain-containing protein</fullName>
    </submittedName>
</protein>
<evidence type="ECO:0000313" key="4">
    <source>
        <dbReference type="Proteomes" id="UP001056201"/>
    </source>
</evidence>
<feature type="signal peptide" evidence="1">
    <location>
        <begin position="1"/>
        <end position="22"/>
    </location>
</feature>
<accession>A0ABY4SKC4</accession>
<evidence type="ECO:0000256" key="1">
    <source>
        <dbReference type="SAM" id="SignalP"/>
    </source>
</evidence>